<evidence type="ECO:0000256" key="2">
    <source>
        <dbReference type="ARBA" id="ARBA00022527"/>
    </source>
</evidence>
<sequence>MIWQLRKVDILRKGQKGHVRAKRDVLKSATLIGETSSDWTVKLFYSFQDRDQLYLVLEFMGSGDLLNLLIEQDVFEEDFTRFYVAEMVLAIEQCHKHGFILQDIKPDAGGPLHLIPYIIGWEF</sequence>
<protein>
    <recommendedName>
        <fullName evidence="1">non-specific serine/threonine protein kinase</fullName>
        <ecNumber evidence="1">2.7.11.1</ecNumber>
    </recommendedName>
</protein>
<dbReference type="Gene3D" id="1.10.510.10">
    <property type="entry name" value="Transferase(Phosphotransferase) domain 1"/>
    <property type="match status" value="1"/>
</dbReference>
<dbReference type="Gene3D" id="3.30.200.20">
    <property type="entry name" value="Phosphorylase Kinase, domain 1"/>
    <property type="match status" value="1"/>
</dbReference>
<dbReference type="SUPFAM" id="SSF56112">
    <property type="entry name" value="Protein kinase-like (PK-like)"/>
    <property type="match status" value="1"/>
</dbReference>
<dbReference type="HOGENOM" id="CLU_2016669_0_0_1"/>
<reference evidence="10 11" key="1">
    <citation type="submission" date="2014-06" db="EMBL/GenBank/DDBJ databases">
        <title>Evolutionary Origins and Diversification of the Mycorrhizal Mutualists.</title>
        <authorList>
            <consortium name="DOE Joint Genome Institute"/>
            <consortium name="Mycorrhizal Genomics Consortium"/>
            <person name="Kohler A."/>
            <person name="Kuo A."/>
            <person name="Nagy L.G."/>
            <person name="Floudas D."/>
            <person name="Copeland A."/>
            <person name="Barry K.W."/>
            <person name="Cichocki N."/>
            <person name="Veneault-Fourrey C."/>
            <person name="LaButti K."/>
            <person name="Lindquist E.A."/>
            <person name="Lipzen A."/>
            <person name="Lundell T."/>
            <person name="Morin E."/>
            <person name="Murat C."/>
            <person name="Riley R."/>
            <person name="Ohm R."/>
            <person name="Sun H."/>
            <person name="Tunlid A."/>
            <person name="Henrissat B."/>
            <person name="Grigoriev I.V."/>
            <person name="Hibbett D.S."/>
            <person name="Martin F."/>
        </authorList>
    </citation>
    <scope>NUCLEOTIDE SEQUENCE [LARGE SCALE GENOMIC DNA]</scope>
    <source>
        <strain evidence="10 11">SS14</strain>
    </source>
</reference>
<keyword evidence="6" id="KW-0067">ATP-binding</keyword>
<comment type="catalytic activity">
    <reaction evidence="7">
        <text>L-threonyl-[protein] + ATP = O-phospho-L-threonyl-[protein] + ADP + H(+)</text>
        <dbReference type="Rhea" id="RHEA:46608"/>
        <dbReference type="Rhea" id="RHEA-COMP:11060"/>
        <dbReference type="Rhea" id="RHEA-COMP:11605"/>
        <dbReference type="ChEBI" id="CHEBI:15378"/>
        <dbReference type="ChEBI" id="CHEBI:30013"/>
        <dbReference type="ChEBI" id="CHEBI:30616"/>
        <dbReference type="ChEBI" id="CHEBI:61977"/>
        <dbReference type="ChEBI" id="CHEBI:456216"/>
        <dbReference type="EC" id="2.7.11.1"/>
    </reaction>
</comment>
<name>A0A0C9U845_SPHS4</name>
<feature type="domain" description="Protein kinase" evidence="9">
    <location>
        <begin position="1"/>
        <end position="123"/>
    </location>
</feature>
<keyword evidence="2" id="KW-0723">Serine/threonine-protein kinase</keyword>
<dbReference type="InterPro" id="IPR050236">
    <property type="entry name" value="Ser_Thr_kinase_AGC"/>
</dbReference>
<evidence type="ECO:0000256" key="7">
    <source>
        <dbReference type="ARBA" id="ARBA00047899"/>
    </source>
</evidence>
<dbReference type="EC" id="2.7.11.1" evidence="1"/>
<dbReference type="AlphaFoldDB" id="A0A0C9U845"/>
<dbReference type="GO" id="GO:0035556">
    <property type="term" value="P:intracellular signal transduction"/>
    <property type="evidence" value="ECO:0007669"/>
    <property type="project" value="TreeGrafter"/>
</dbReference>
<keyword evidence="3" id="KW-0808">Transferase</keyword>
<dbReference type="EMBL" id="KN837258">
    <property type="protein sequence ID" value="KIJ30569.1"/>
    <property type="molecule type" value="Genomic_DNA"/>
</dbReference>
<dbReference type="PANTHER" id="PTHR24356">
    <property type="entry name" value="SERINE/THREONINE-PROTEIN KINASE"/>
    <property type="match status" value="1"/>
</dbReference>
<dbReference type="GO" id="GO:0005524">
    <property type="term" value="F:ATP binding"/>
    <property type="evidence" value="ECO:0007669"/>
    <property type="project" value="UniProtKB-KW"/>
</dbReference>
<keyword evidence="5" id="KW-0418">Kinase</keyword>
<evidence type="ECO:0000256" key="5">
    <source>
        <dbReference type="ARBA" id="ARBA00022777"/>
    </source>
</evidence>
<evidence type="ECO:0000256" key="8">
    <source>
        <dbReference type="ARBA" id="ARBA00048679"/>
    </source>
</evidence>
<dbReference type="Pfam" id="PF00069">
    <property type="entry name" value="Pkinase"/>
    <property type="match status" value="1"/>
</dbReference>
<dbReference type="Proteomes" id="UP000054279">
    <property type="component" value="Unassembled WGS sequence"/>
</dbReference>
<evidence type="ECO:0000256" key="6">
    <source>
        <dbReference type="ARBA" id="ARBA00022840"/>
    </source>
</evidence>
<proteinExistence type="predicted"/>
<comment type="catalytic activity">
    <reaction evidence="8">
        <text>L-seryl-[protein] + ATP = O-phospho-L-seryl-[protein] + ADP + H(+)</text>
        <dbReference type="Rhea" id="RHEA:17989"/>
        <dbReference type="Rhea" id="RHEA-COMP:9863"/>
        <dbReference type="Rhea" id="RHEA-COMP:11604"/>
        <dbReference type="ChEBI" id="CHEBI:15378"/>
        <dbReference type="ChEBI" id="CHEBI:29999"/>
        <dbReference type="ChEBI" id="CHEBI:30616"/>
        <dbReference type="ChEBI" id="CHEBI:83421"/>
        <dbReference type="ChEBI" id="CHEBI:456216"/>
        <dbReference type="EC" id="2.7.11.1"/>
    </reaction>
</comment>
<keyword evidence="11" id="KW-1185">Reference proteome</keyword>
<evidence type="ECO:0000256" key="4">
    <source>
        <dbReference type="ARBA" id="ARBA00022741"/>
    </source>
</evidence>
<dbReference type="OrthoDB" id="3638488at2759"/>
<organism evidence="10 11">
    <name type="scientific">Sphaerobolus stellatus (strain SS14)</name>
    <dbReference type="NCBI Taxonomy" id="990650"/>
    <lineage>
        <taxon>Eukaryota</taxon>
        <taxon>Fungi</taxon>
        <taxon>Dikarya</taxon>
        <taxon>Basidiomycota</taxon>
        <taxon>Agaricomycotina</taxon>
        <taxon>Agaricomycetes</taxon>
        <taxon>Phallomycetidae</taxon>
        <taxon>Geastrales</taxon>
        <taxon>Sphaerobolaceae</taxon>
        <taxon>Sphaerobolus</taxon>
    </lineage>
</organism>
<accession>A0A0C9U845</accession>
<dbReference type="InterPro" id="IPR011009">
    <property type="entry name" value="Kinase-like_dom_sf"/>
</dbReference>
<evidence type="ECO:0000313" key="11">
    <source>
        <dbReference type="Proteomes" id="UP000054279"/>
    </source>
</evidence>
<gene>
    <name evidence="10" type="ORF">M422DRAFT_267814</name>
</gene>
<keyword evidence="4" id="KW-0547">Nucleotide-binding</keyword>
<dbReference type="InterPro" id="IPR000719">
    <property type="entry name" value="Prot_kinase_dom"/>
</dbReference>
<evidence type="ECO:0000256" key="1">
    <source>
        <dbReference type="ARBA" id="ARBA00012513"/>
    </source>
</evidence>
<dbReference type="GO" id="GO:0004674">
    <property type="term" value="F:protein serine/threonine kinase activity"/>
    <property type="evidence" value="ECO:0007669"/>
    <property type="project" value="UniProtKB-KW"/>
</dbReference>
<evidence type="ECO:0000256" key="3">
    <source>
        <dbReference type="ARBA" id="ARBA00022679"/>
    </source>
</evidence>
<evidence type="ECO:0000313" key="10">
    <source>
        <dbReference type="EMBL" id="KIJ30569.1"/>
    </source>
</evidence>
<dbReference type="PANTHER" id="PTHR24356:SF400">
    <property type="entry name" value="SERINE_THREONINE-PROTEIN KINASE CBK1"/>
    <property type="match status" value="1"/>
</dbReference>
<evidence type="ECO:0000259" key="9">
    <source>
        <dbReference type="PROSITE" id="PS50011"/>
    </source>
</evidence>
<dbReference type="PROSITE" id="PS50011">
    <property type="entry name" value="PROTEIN_KINASE_DOM"/>
    <property type="match status" value="1"/>
</dbReference>